<reference evidence="2" key="3">
    <citation type="submission" date="2018-08" db="UniProtKB">
        <authorList>
            <consortium name="EnsemblPlants"/>
        </authorList>
    </citation>
    <scope>IDENTIFICATION</scope>
    <source>
        <strain evidence="2">Yugu1</strain>
    </source>
</reference>
<dbReference type="HOGENOM" id="CLU_017945_3_1_1"/>
<dbReference type="EMBL" id="CM003530">
    <property type="protein sequence ID" value="RCV18962.1"/>
    <property type="molecule type" value="Genomic_DNA"/>
</dbReference>
<dbReference type="EnsemblPlants" id="KQL16720">
    <property type="protein sequence ID" value="KQL16720"/>
    <property type="gene ID" value="SETIT_024150mg"/>
</dbReference>
<organism evidence="1">
    <name type="scientific">Setaria italica</name>
    <name type="common">Foxtail millet</name>
    <name type="synonym">Panicum italicum</name>
    <dbReference type="NCBI Taxonomy" id="4555"/>
    <lineage>
        <taxon>Eukaryota</taxon>
        <taxon>Viridiplantae</taxon>
        <taxon>Streptophyta</taxon>
        <taxon>Embryophyta</taxon>
        <taxon>Tracheophyta</taxon>
        <taxon>Spermatophyta</taxon>
        <taxon>Magnoliopsida</taxon>
        <taxon>Liliopsida</taxon>
        <taxon>Poales</taxon>
        <taxon>Poaceae</taxon>
        <taxon>PACMAD clade</taxon>
        <taxon>Panicoideae</taxon>
        <taxon>Panicodae</taxon>
        <taxon>Paniceae</taxon>
        <taxon>Cenchrinae</taxon>
        <taxon>Setaria</taxon>
    </lineage>
</organism>
<dbReference type="AlphaFoldDB" id="K3ZC76"/>
<proteinExistence type="predicted"/>
<dbReference type="Proteomes" id="UP000004995">
    <property type="component" value="Unassembled WGS sequence"/>
</dbReference>
<sequence length="193" mass="20616">MRTPRPRLRGFSAAVLCAVGGCDHLDCHSGPFLVVYVWAGFVEYDPTWASVYSSETGEWSAASSVADRRCSSVEPKRGEVVGNVVCFTLHSGSIVMYDLGDHSLSSIKRQDMPDVHGAEVVPVPMEDGSLGLATIVASRLYLCLADVIGIAEGVGIIFVSADVGAFTVEPKSGRMRIEEDRASGRLPLPAETN</sequence>
<dbReference type="Gramene" id="KQL16720">
    <property type="protein sequence ID" value="KQL16720"/>
    <property type="gene ID" value="SETIT_024150mg"/>
</dbReference>
<evidence type="ECO:0000313" key="2">
    <source>
        <dbReference type="EnsemblPlants" id="KQL16720"/>
    </source>
</evidence>
<evidence type="ECO:0000313" key="3">
    <source>
        <dbReference type="Proteomes" id="UP000004995"/>
    </source>
</evidence>
<protein>
    <submittedName>
        <fullName evidence="1 2">Uncharacterized protein</fullName>
    </submittedName>
</protein>
<dbReference type="OrthoDB" id="693928at2759"/>
<dbReference type="OMA" id="MYDLGDH"/>
<evidence type="ECO:0000313" key="1">
    <source>
        <dbReference type="EMBL" id="RCV18962.1"/>
    </source>
</evidence>
<gene>
    <name evidence="1" type="ORF">SETIT_3G345400v2</name>
</gene>
<dbReference type="PANTHER" id="PTHR33186">
    <property type="entry name" value="OS10G0136150 PROTEIN-RELATED"/>
    <property type="match status" value="1"/>
</dbReference>
<reference evidence="1" key="2">
    <citation type="submission" date="2015-07" db="EMBL/GenBank/DDBJ databases">
        <authorList>
            <person name="Noorani M."/>
        </authorList>
    </citation>
    <scope>NUCLEOTIDE SEQUENCE</scope>
    <source>
        <strain evidence="1">Yugu1</strain>
    </source>
</reference>
<accession>K3ZC76</accession>
<dbReference type="PROSITE" id="PS51257">
    <property type="entry name" value="PROKAR_LIPOPROTEIN"/>
    <property type="match status" value="1"/>
</dbReference>
<reference evidence="1 3" key="1">
    <citation type="journal article" date="2012" name="Nat. Biotechnol.">
        <title>Reference genome sequence of the model plant Setaria.</title>
        <authorList>
            <person name="Bennetzen J.L."/>
            <person name="Schmutz J."/>
            <person name="Wang H."/>
            <person name="Percifield R."/>
            <person name="Hawkins J."/>
            <person name="Pontaroli A.C."/>
            <person name="Estep M."/>
            <person name="Feng L."/>
            <person name="Vaughn J.N."/>
            <person name="Grimwood J."/>
            <person name="Jenkins J."/>
            <person name="Barry K."/>
            <person name="Lindquist E."/>
            <person name="Hellsten U."/>
            <person name="Deshpande S."/>
            <person name="Wang X."/>
            <person name="Wu X."/>
            <person name="Mitros T."/>
            <person name="Triplett J."/>
            <person name="Yang X."/>
            <person name="Ye C.Y."/>
            <person name="Mauro-Herrera M."/>
            <person name="Wang L."/>
            <person name="Li P."/>
            <person name="Sharma M."/>
            <person name="Sharma R."/>
            <person name="Ronald P.C."/>
            <person name="Panaud O."/>
            <person name="Kellogg E.A."/>
            <person name="Brutnell T.P."/>
            <person name="Doust A.N."/>
            <person name="Tuskan G.A."/>
            <person name="Rokhsar D."/>
            <person name="Devos K.M."/>
        </authorList>
    </citation>
    <scope>NUCLEOTIDE SEQUENCE [LARGE SCALE GENOMIC DNA]</scope>
    <source>
        <strain evidence="3">cv. Yugu1</strain>
        <strain evidence="1">Yugu1</strain>
    </source>
</reference>
<keyword evidence="3" id="KW-1185">Reference proteome</keyword>
<dbReference type="PANTHER" id="PTHR33186:SF28">
    <property type="entry name" value="F-BOX DOMAIN-CONTAINING PROTEIN"/>
    <property type="match status" value="1"/>
</dbReference>
<name>K3ZC76_SETIT</name>
<dbReference type="EMBL" id="AGNK02002044">
    <property type="status" value="NOT_ANNOTATED_CDS"/>
    <property type="molecule type" value="Genomic_DNA"/>
</dbReference>